<dbReference type="SMART" id="SM00696">
    <property type="entry name" value="DM9"/>
    <property type="match status" value="2"/>
</dbReference>
<evidence type="ECO:0000256" key="1">
    <source>
        <dbReference type="SAM" id="MobiDB-lite"/>
    </source>
</evidence>
<organism evidence="2 3">
    <name type="scientific">Leptosia nina</name>
    <dbReference type="NCBI Taxonomy" id="320188"/>
    <lineage>
        <taxon>Eukaryota</taxon>
        <taxon>Metazoa</taxon>
        <taxon>Ecdysozoa</taxon>
        <taxon>Arthropoda</taxon>
        <taxon>Hexapoda</taxon>
        <taxon>Insecta</taxon>
        <taxon>Pterygota</taxon>
        <taxon>Neoptera</taxon>
        <taxon>Endopterygota</taxon>
        <taxon>Lepidoptera</taxon>
        <taxon>Glossata</taxon>
        <taxon>Ditrysia</taxon>
        <taxon>Papilionoidea</taxon>
        <taxon>Pieridae</taxon>
        <taxon>Pierinae</taxon>
        <taxon>Leptosia</taxon>
    </lineage>
</organism>
<reference evidence="2 3" key="1">
    <citation type="submission" date="2023-11" db="EMBL/GenBank/DDBJ databases">
        <authorList>
            <person name="Okamura Y."/>
        </authorList>
    </citation>
    <scope>NUCLEOTIDE SEQUENCE [LARGE SCALE GENOMIC DNA]</scope>
</reference>
<feature type="region of interest" description="Disordered" evidence="1">
    <location>
        <begin position="1"/>
        <end position="37"/>
    </location>
</feature>
<dbReference type="AlphaFoldDB" id="A0AAV1IVH8"/>
<feature type="compositionally biased region" description="Pro residues" evidence="1">
    <location>
        <begin position="1"/>
        <end position="22"/>
    </location>
</feature>
<gene>
    <name evidence="2" type="ORF">LNINA_LOCUS1164</name>
</gene>
<dbReference type="EMBL" id="CAVLEF010000002">
    <property type="protein sequence ID" value="CAK1541157.1"/>
    <property type="molecule type" value="Genomic_DNA"/>
</dbReference>
<proteinExistence type="predicted"/>
<keyword evidence="3" id="KW-1185">Reference proteome</keyword>
<dbReference type="Proteomes" id="UP001497472">
    <property type="component" value="Unassembled WGS sequence"/>
</dbReference>
<comment type="caution">
    <text evidence="2">The sequence shown here is derived from an EMBL/GenBank/DDBJ whole genome shotgun (WGS) entry which is preliminary data.</text>
</comment>
<dbReference type="PANTHER" id="PTHR31649">
    <property type="entry name" value="AGAP009604-PA"/>
    <property type="match status" value="1"/>
</dbReference>
<protein>
    <submittedName>
        <fullName evidence="2">Uncharacterized protein</fullName>
    </submittedName>
</protein>
<name>A0AAV1IVH8_9NEOP</name>
<evidence type="ECO:0000313" key="3">
    <source>
        <dbReference type="Proteomes" id="UP001497472"/>
    </source>
</evidence>
<dbReference type="PANTHER" id="PTHR31649:SF1">
    <property type="entry name" value="FARNESOIC ACID O-METHYL TRANSFERASE DOMAIN-CONTAINING PROTEIN"/>
    <property type="match status" value="1"/>
</dbReference>
<sequence>MSYPPQGPPPYYGQPPSWPGQPPLSGKNPAPYPPEQPAPPYPYYTPGALMVPVPLVPVSMPMPSMPMPTMPMPTMPMPSMSLPSISTPPMSMPTPMSMPPPPPEAKQPAPTYITNYIYHGDTSKPEKVEIAEVGGESNWVPTTTTTAGHLSGKAVLGGHEGWDGSPLWVIRAWHDGDLIPGKLNVRHNSASIVYNGKEVPVQNVEVLCSQPDSLRWVPASNGSVPPGAIQGGKSCNGEILYVGRARHQLSVTPGKVHPSHQCCYIGFGGSEVSHKMYDVLCRLS</sequence>
<dbReference type="Pfam" id="PF11901">
    <property type="entry name" value="DM9"/>
    <property type="match status" value="1"/>
</dbReference>
<dbReference type="InterPro" id="IPR006616">
    <property type="entry name" value="DM9_repeat"/>
</dbReference>
<accession>A0AAV1IVH8</accession>
<evidence type="ECO:0000313" key="2">
    <source>
        <dbReference type="EMBL" id="CAK1541157.1"/>
    </source>
</evidence>